<gene>
    <name evidence="9" type="ORF">AMAG_15997</name>
</gene>
<evidence type="ECO:0000313" key="10">
    <source>
        <dbReference type="Proteomes" id="UP000054350"/>
    </source>
</evidence>
<feature type="region of interest" description="Disordered" evidence="8">
    <location>
        <begin position="345"/>
        <end position="399"/>
    </location>
</feature>
<evidence type="ECO:0000256" key="1">
    <source>
        <dbReference type="ARBA" id="ARBA00004138"/>
    </source>
</evidence>
<evidence type="ECO:0000256" key="3">
    <source>
        <dbReference type="ARBA" id="ARBA00014087"/>
    </source>
</evidence>
<feature type="compositionally biased region" description="Low complexity" evidence="8">
    <location>
        <begin position="353"/>
        <end position="395"/>
    </location>
</feature>
<keyword evidence="10" id="KW-1185">Reference proteome</keyword>
<evidence type="ECO:0000256" key="5">
    <source>
        <dbReference type="ARBA" id="ARBA00023069"/>
    </source>
</evidence>
<dbReference type="AlphaFoldDB" id="A0A0L0TBD1"/>
<name>A0A0L0TBD1_ALLM3</name>
<comment type="similarity">
    <text evidence="2">Belongs to the CFAP157 family.</text>
</comment>
<dbReference type="eggNOG" id="ENOG502QQK8">
    <property type="taxonomic scope" value="Eukaryota"/>
</dbReference>
<dbReference type="VEuPathDB" id="FungiDB:AMAG_15997"/>
<feature type="compositionally biased region" description="Low complexity" evidence="8">
    <location>
        <begin position="479"/>
        <end position="489"/>
    </location>
</feature>
<dbReference type="PANTHER" id="PTHR31954">
    <property type="entry name" value="CILIA- AND FLAGELLA-ASSOCIATED PROTEIN 157"/>
    <property type="match status" value="1"/>
</dbReference>
<sequence length="558" mass="60440">MADKKKKGKKDKDADAAPDASKPSATGAALDPVTVELYELKIKDLLDKVDKTKEKQKLLVAENETLLKAQTKSVSEKQDIVEFLRIELANHERTLADAEDRLHTLEQEQQYLLRMHASELDAKDQTLNEERETLQAKIARLTAELQELTEFRGRKAAMERDLAQLVSDLEDKERAYHADVTSMERKYLQDKHALKREMAAKVADAVGSFRRVADTQMAETTKRALRENLVATAQLRKLAAKTSELMAENDALKEANTKLRIDAEILRNGQTQLARKASAAHQVIRRLLDKLDRAGSCTASSSSGSPTSATAIDADDHRLLKAAVPYAEFHAMMAGRTILEAPSIPSLSPARTASSPARGGTAPSPAPTTTLTRSPQPRRGPPTTTTTADGSATRDSPTVAPAEWRATQAHHARALAVLDQVHAAVAALAELLTRVYADAPPRRRARGANTDTVAVPPVVRRFVNDLRGHRAQVVLHYPRAASPAGPPSARADEDGEDGVEGVDEDVGTRTASAPASPRGLHGRGSTAAGTGVGPVSTRKHVHLDLLLPHLPLPKKLVQ</sequence>
<reference evidence="10" key="2">
    <citation type="submission" date="2009-11" db="EMBL/GenBank/DDBJ databases">
        <title>The Genome Sequence of Allomyces macrogynus strain ATCC 38327.</title>
        <authorList>
            <consortium name="The Broad Institute Genome Sequencing Platform"/>
            <person name="Russ C."/>
            <person name="Cuomo C."/>
            <person name="Shea T."/>
            <person name="Young S.K."/>
            <person name="Zeng Q."/>
            <person name="Koehrsen M."/>
            <person name="Haas B."/>
            <person name="Borodovsky M."/>
            <person name="Guigo R."/>
            <person name="Alvarado L."/>
            <person name="Berlin A."/>
            <person name="Borenstein D."/>
            <person name="Chen Z."/>
            <person name="Engels R."/>
            <person name="Freedman E."/>
            <person name="Gellesch M."/>
            <person name="Goldberg J."/>
            <person name="Griggs A."/>
            <person name="Gujja S."/>
            <person name="Heiman D."/>
            <person name="Hepburn T."/>
            <person name="Howarth C."/>
            <person name="Jen D."/>
            <person name="Larson L."/>
            <person name="Lewis B."/>
            <person name="Mehta T."/>
            <person name="Park D."/>
            <person name="Pearson M."/>
            <person name="Roberts A."/>
            <person name="Saif S."/>
            <person name="Shenoy N."/>
            <person name="Sisk P."/>
            <person name="Stolte C."/>
            <person name="Sykes S."/>
            <person name="Walk T."/>
            <person name="White J."/>
            <person name="Yandava C."/>
            <person name="Burger G."/>
            <person name="Gray M.W."/>
            <person name="Holland P.W.H."/>
            <person name="King N."/>
            <person name="Lang F.B.F."/>
            <person name="Roger A.J."/>
            <person name="Ruiz-Trillo I."/>
            <person name="Lander E."/>
            <person name="Nusbaum C."/>
        </authorList>
    </citation>
    <scope>NUCLEOTIDE SEQUENCE [LARGE SCALE GENOMIC DNA]</scope>
    <source>
        <strain evidence="10">ATCC 38327</strain>
    </source>
</reference>
<evidence type="ECO:0000256" key="8">
    <source>
        <dbReference type="SAM" id="MobiDB-lite"/>
    </source>
</evidence>
<evidence type="ECO:0000256" key="6">
    <source>
        <dbReference type="ARBA" id="ARBA00023273"/>
    </source>
</evidence>
<comment type="subcellular location">
    <subcellularLocation>
        <location evidence="1">Cell projection</location>
        <location evidence="1">Cilium</location>
    </subcellularLocation>
</comment>
<evidence type="ECO:0000313" key="9">
    <source>
        <dbReference type="EMBL" id="KNE72057.1"/>
    </source>
</evidence>
<feature type="compositionally biased region" description="Acidic residues" evidence="8">
    <location>
        <begin position="493"/>
        <end position="505"/>
    </location>
</feature>
<reference evidence="9 10" key="1">
    <citation type="submission" date="2009-11" db="EMBL/GenBank/DDBJ databases">
        <title>Annotation of Allomyces macrogynus ATCC 38327.</title>
        <authorList>
            <consortium name="The Broad Institute Genome Sequencing Platform"/>
            <person name="Russ C."/>
            <person name="Cuomo C."/>
            <person name="Burger G."/>
            <person name="Gray M.W."/>
            <person name="Holland P.W.H."/>
            <person name="King N."/>
            <person name="Lang F.B.F."/>
            <person name="Roger A.J."/>
            <person name="Ruiz-Trillo I."/>
            <person name="Young S.K."/>
            <person name="Zeng Q."/>
            <person name="Gargeya S."/>
            <person name="Fitzgerald M."/>
            <person name="Haas B."/>
            <person name="Abouelleil A."/>
            <person name="Alvarado L."/>
            <person name="Arachchi H.M."/>
            <person name="Berlin A."/>
            <person name="Chapman S.B."/>
            <person name="Gearin G."/>
            <person name="Goldberg J."/>
            <person name="Griggs A."/>
            <person name="Gujja S."/>
            <person name="Hansen M."/>
            <person name="Heiman D."/>
            <person name="Howarth C."/>
            <person name="Larimer J."/>
            <person name="Lui A."/>
            <person name="MacDonald P.J.P."/>
            <person name="McCowen C."/>
            <person name="Montmayeur A."/>
            <person name="Murphy C."/>
            <person name="Neiman D."/>
            <person name="Pearson M."/>
            <person name="Priest M."/>
            <person name="Roberts A."/>
            <person name="Saif S."/>
            <person name="Shea T."/>
            <person name="Sisk P."/>
            <person name="Stolte C."/>
            <person name="Sykes S."/>
            <person name="Wortman J."/>
            <person name="Nusbaum C."/>
            <person name="Birren B."/>
        </authorList>
    </citation>
    <scope>NUCLEOTIDE SEQUENCE [LARGE SCALE GENOMIC DNA]</scope>
    <source>
        <strain evidence="9 10">ATCC 38327</strain>
    </source>
</reference>
<dbReference type="STRING" id="578462.A0A0L0TBD1"/>
<organism evidence="9 10">
    <name type="scientific">Allomyces macrogynus (strain ATCC 38327)</name>
    <name type="common">Allomyces javanicus var. macrogynus</name>
    <dbReference type="NCBI Taxonomy" id="578462"/>
    <lineage>
        <taxon>Eukaryota</taxon>
        <taxon>Fungi</taxon>
        <taxon>Fungi incertae sedis</taxon>
        <taxon>Blastocladiomycota</taxon>
        <taxon>Blastocladiomycetes</taxon>
        <taxon>Blastocladiales</taxon>
        <taxon>Blastocladiaceae</taxon>
        <taxon>Allomyces</taxon>
    </lineage>
</organism>
<dbReference type="GO" id="GO:0008017">
    <property type="term" value="F:microtubule binding"/>
    <property type="evidence" value="ECO:0007669"/>
    <property type="project" value="TreeGrafter"/>
</dbReference>
<dbReference type="InterPro" id="IPR038844">
    <property type="entry name" value="CFAP157"/>
</dbReference>
<feature type="coiled-coil region" evidence="7">
    <location>
        <begin position="35"/>
        <end position="175"/>
    </location>
</feature>
<accession>A0A0L0TBD1</accession>
<keyword evidence="6" id="KW-0966">Cell projection</keyword>
<dbReference type="OrthoDB" id="166611at2759"/>
<proteinExistence type="inferred from homology"/>
<protein>
    <recommendedName>
        <fullName evidence="3">Cilia- and flagella-associated protein 157</fullName>
    </recommendedName>
</protein>
<evidence type="ECO:0000256" key="7">
    <source>
        <dbReference type="SAM" id="Coils"/>
    </source>
</evidence>
<keyword evidence="4 7" id="KW-0175">Coiled coil</keyword>
<evidence type="ECO:0000256" key="4">
    <source>
        <dbReference type="ARBA" id="ARBA00023054"/>
    </source>
</evidence>
<feature type="region of interest" description="Disordered" evidence="8">
    <location>
        <begin position="1"/>
        <end position="28"/>
    </location>
</feature>
<dbReference type="PANTHER" id="PTHR31954:SF1">
    <property type="entry name" value="CILIA- AND FLAGELLA-ASSOCIATED PROTEIN 157"/>
    <property type="match status" value="1"/>
</dbReference>
<keyword evidence="5" id="KW-0969">Cilium</keyword>
<feature type="region of interest" description="Disordered" evidence="8">
    <location>
        <begin position="479"/>
        <end position="535"/>
    </location>
</feature>
<evidence type="ECO:0000256" key="2">
    <source>
        <dbReference type="ARBA" id="ARBA00010841"/>
    </source>
</evidence>
<dbReference type="GO" id="GO:0036064">
    <property type="term" value="C:ciliary basal body"/>
    <property type="evidence" value="ECO:0007669"/>
    <property type="project" value="TreeGrafter"/>
</dbReference>
<dbReference type="Proteomes" id="UP000054350">
    <property type="component" value="Unassembled WGS sequence"/>
</dbReference>
<dbReference type="EMBL" id="GG745376">
    <property type="protein sequence ID" value="KNE72057.1"/>
    <property type="molecule type" value="Genomic_DNA"/>
</dbReference>